<accession>A0A210R220</accession>
<comment type="caution">
    <text evidence="3">The sequence shown here is derived from an EMBL/GenBank/DDBJ whole genome shotgun (WGS) entry which is preliminary data.</text>
</comment>
<feature type="domain" description="C2" evidence="2">
    <location>
        <begin position="1"/>
        <end position="109"/>
    </location>
</feature>
<keyword evidence="4" id="KW-1185">Reference proteome</keyword>
<protein>
    <submittedName>
        <fullName evidence="3">C2 domain-containing protein 5</fullName>
    </submittedName>
</protein>
<dbReference type="GO" id="GO:0065002">
    <property type="term" value="P:intracellular protein transmembrane transport"/>
    <property type="evidence" value="ECO:0007669"/>
    <property type="project" value="TreeGrafter"/>
</dbReference>
<dbReference type="GO" id="GO:0005886">
    <property type="term" value="C:plasma membrane"/>
    <property type="evidence" value="ECO:0007669"/>
    <property type="project" value="TreeGrafter"/>
</dbReference>
<dbReference type="GO" id="GO:0005509">
    <property type="term" value="F:calcium ion binding"/>
    <property type="evidence" value="ECO:0007669"/>
    <property type="project" value="TreeGrafter"/>
</dbReference>
<dbReference type="CDD" id="cd08688">
    <property type="entry name" value="C2_KIAA0528-like"/>
    <property type="match status" value="1"/>
</dbReference>
<dbReference type="Pfam" id="PF23028">
    <property type="entry name" value="YbjQ_3"/>
    <property type="match status" value="1"/>
</dbReference>
<dbReference type="InterPro" id="IPR057815">
    <property type="entry name" value="C2CD5_C"/>
</dbReference>
<dbReference type="InterPro" id="IPR000008">
    <property type="entry name" value="C2_dom"/>
</dbReference>
<feature type="compositionally biased region" description="Polar residues" evidence="1">
    <location>
        <begin position="309"/>
        <end position="322"/>
    </location>
</feature>
<organism evidence="3 4">
    <name type="scientific">Mizuhopecten yessoensis</name>
    <name type="common">Japanese scallop</name>
    <name type="synonym">Patinopecten yessoensis</name>
    <dbReference type="NCBI Taxonomy" id="6573"/>
    <lineage>
        <taxon>Eukaryota</taxon>
        <taxon>Metazoa</taxon>
        <taxon>Spiralia</taxon>
        <taxon>Lophotrochozoa</taxon>
        <taxon>Mollusca</taxon>
        <taxon>Bivalvia</taxon>
        <taxon>Autobranchia</taxon>
        <taxon>Pteriomorphia</taxon>
        <taxon>Pectinida</taxon>
        <taxon>Pectinoidea</taxon>
        <taxon>Pectinidae</taxon>
        <taxon>Mizuhopecten</taxon>
    </lineage>
</organism>
<dbReference type="OrthoDB" id="419768at2759"/>
<feature type="region of interest" description="Disordered" evidence="1">
    <location>
        <begin position="676"/>
        <end position="695"/>
    </location>
</feature>
<proteinExistence type="predicted"/>
<evidence type="ECO:0000259" key="2">
    <source>
        <dbReference type="PROSITE" id="PS50004"/>
    </source>
</evidence>
<dbReference type="PANTHER" id="PTHR37412">
    <property type="entry name" value="C2 DOMAIN-CONTAINING PROTEIN 5"/>
    <property type="match status" value="1"/>
</dbReference>
<dbReference type="Pfam" id="PF00168">
    <property type="entry name" value="C2"/>
    <property type="match status" value="1"/>
</dbReference>
<evidence type="ECO:0000256" key="1">
    <source>
        <dbReference type="SAM" id="MobiDB-lite"/>
    </source>
</evidence>
<dbReference type="GO" id="GO:0072659">
    <property type="term" value="P:protein localization to plasma membrane"/>
    <property type="evidence" value="ECO:0007669"/>
    <property type="project" value="TreeGrafter"/>
</dbReference>
<dbReference type="Pfam" id="PF23025">
    <property type="entry name" value="YbjQ_2"/>
    <property type="match status" value="3"/>
</dbReference>
<dbReference type="GO" id="GO:0031340">
    <property type="term" value="P:positive regulation of vesicle fusion"/>
    <property type="evidence" value="ECO:0007669"/>
    <property type="project" value="TreeGrafter"/>
</dbReference>
<dbReference type="InterPro" id="IPR035892">
    <property type="entry name" value="C2_domain_sf"/>
</dbReference>
<dbReference type="InterPro" id="IPR056431">
    <property type="entry name" value="C2CD5_YbjQ-rel_dom"/>
</dbReference>
<name>A0A210R220_MIZYE</name>
<dbReference type="EMBL" id="NEDP02000796">
    <property type="protein sequence ID" value="OWF54984.1"/>
    <property type="molecule type" value="Genomic_DNA"/>
</dbReference>
<dbReference type="Gene3D" id="2.60.40.150">
    <property type="entry name" value="C2 domain"/>
    <property type="match status" value="1"/>
</dbReference>
<dbReference type="InterPro" id="IPR037785">
    <property type="entry name" value="C2_C2CD5"/>
</dbReference>
<feature type="compositionally biased region" description="Low complexity" evidence="1">
    <location>
        <begin position="273"/>
        <end position="282"/>
    </location>
</feature>
<dbReference type="PANTHER" id="PTHR37412:SF2">
    <property type="entry name" value="C2 DOMAIN-CONTAINING PROTEIN 5"/>
    <property type="match status" value="1"/>
</dbReference>
<dbReference type="STRING" id="6573.A0A210R220"/>
<dbReference type="AlphaFoldDB" id="A0A210R220"/>
<dbReference type="GO" id="GO:0010828">
    <property type="term" value="P:positive regulation of D-glucose transmembrane transport"/>
    <property type="evidence" value="ECO:0007669"/>
    <property type="project" value="TreeGrafter"/>
</dbReference>
<reference evidence="3 4" key="1">
    <citation type="journal article" date="2017" name="Nat. Ecol. Evol.">
        <title>Scallop genome provides insights into evolution of bilaterian karyotype and development.</title>
        <authorList>
            <person name="Wang S."/>
            <person name="Zhang J."/>
            <person name="Jiao W."/>
            <person name="Li J."/>
            <person name="Xun X."/>
            <person name="Sun Y."/>
            <person name="Guo X."/>
            <person name="Huan P."/>
            <person name="Dong B."/>
            <person name="Zhang L."/>
            <person name="Hu X."/>
            <person name="Sun X."/>
            <person name="Wang J."/>
            <person name="Zhao C."/>
            <person name="Wang Y."/>
            <person name="Wang D."/>
            <person name="Huang X."/>
            <person name="Wang R."/>
            <person name="Lv J."/>
            <person name="Li Y."/>
            <person name="Zhang Z."/>
            <person name="Liu B."/>
            <person name="Lu W."/>
            <person name="Hui Y."/>
            <person name="Liang J."/>
            <person name="Zhou Z."/>
            <person name="Hou R."/>
            <person name="Li X."/>
            <person name="Liu Y."/>
            <person name="Li H."/>
            <person name="Ning X."/>
            <person name="Lin Y."/>
            <person name="Zhao L."/>
            <person name="Xing Q."/>
            <person name="Dou J."/>
            <person name="Li Y."/>
            <person name="Mao J."/>
            <person name="Guo H."/>
            <person name="Dou H."/>
            <person name="Li T."/>
            <person name="Mu C."/>
            <person name="Jiang W."/>
            <person name="Fu Q."/>
            <person name="Fu X."/>
            <person name="Miao Y."/>
            <person name="Liu J."/>
            <person name="Yu Q."/>
            <person name="Li R."/>
            <person name="Liao H."/>
            <person name="Li X."/>
            <person name="Kong Y."/>
            <person name="Jiang Z."/>
            <person name="Chourrout D."/>
            <person name="Li R."/>
            <person name="Bao Z."/>
        </authorList>
    </citation>
    <scope>NUCLEOTIDE SEQUENCE [LARGE SCALE GENOMIC DNA]</scope>
    <source>
        <strain evidence="3 4">PY_sf001</strain>
    </source>
</reference>
<dbReference type="SMART" id="SM00239">
    <property type="entry name" value="C2"/>
    <property type="match status" value="1"/>
</dbReference>
<feature type="region of interest" description="Disordered" evidence="1">
    <location>
        <begin position="246"/>
        <end position="337"/>
    </location>
</feature>
<dbReference type="InterPro" id="IPR038983">
    <property type="entry name" value="C2CD5"/>
</dbReference>
<dbReference type="PROSITE" id="PS50004">
    <property type="entry name" value="C2"/>
    <property type="match status" value="1"/>
</dbReference>
<gene>
    <name evidence="3" type="ORF">KP79_PYT17996</name>
</gene>
<dbReference type="Pfam" id="PF23128">
    <property type="entry name" value="YbjQ_4"/>
    <property type="match status" value="1"/>
</dbReference>
<dbReference type="SUPFAM" id="SSF49562">
    <property type="entry name" value="C2 domain (Calcium/lipid-binding domain, CaLB)"/>
    <property type="match status" value="1"/>
</dbReference>
<sequence>MPGKLKVRVVSGRSLPIMDRSTDLTDAFVEVRFGNEAFKTDVCKRSLNPQWASEWFKFEVEDESLQDDPLELRVLDHDTYSAHDAIGKVYIDLNPLLTKDNPHIISGWFPIYDTMHGIRGELNVIVKVDLFSDFNKFRQSSCGVQFFSTAEVPCGYRLQMIHGFVEELVVNDDPEYQWIDKIRTPRASNEARQRLFSRLSGELQRKIGLKVLELSGNSVIGYTQCFDLEGESGIVVRSIGTAVTINRPDLKPVPSPLGVSPQPKDSPVPEDAVVPSSPPSQVHQSMTSPVKVSPLLPQRRRRRSSDSDISNTPPKGNNSLTESSGSGSAFGSGGKVIPKLSAQQPSIEMMEYPFFTMTSFPPGFIVHLGGVVSARSVKLLDRIHNPEEPETRDAWWTEIRTEIRSHARAMGCHAVLGYSEHTSICDEVIVLSAMGTAARVTVTSDLTQLLRHTSQPVVPPHERPQIDKDKRLFVDVNLANQVSQNKTFHGGFGFDDSIQSNCSLCHIPYKASSTPFPVKLALCAICKKKKVPDVLFTTVDPPSEIQICGRGSLIQARICRVKLKGKGETNAREISDSLPFLEYELHNQLMNKLKLRGMNGLFGLKIQISVGDTLLVGIATATAVFLTALLLPPIPKVTGQATSERENLALIDLQKKIIETVQKNREIHDLVHIDTGQTSPHSVTTDESDDDVSDLELSSGNKNTFILEVDDTKDHNIASILKDSATPEGFNLLNTERVPGSLSANLTYNFQMFNYVWRHEFIPSVDDKKQDFSDLFENIKKKICFKLRRMVPCCVCKLDFNVQLPDEDEIQITLTGVCVGLTDQHLFTSSLSDIHASGTKGNLLKTAPGAGDSSGGGEAQPDDMMFQMEELSESSPNLHNYLKASRTSKDNIQISGSRRCIHPYIPKHKVGIEITPLAYVPGGKIERYLGNYNFFFIRETTSLREMGGDGGFMQTFIAEVLANVRASVAALGGNGLVAYRMSQCVLLSNPQKNQSQCLINVYGDAVCICYDGEPSCGSALIEHTGKTMDSPVIIHT</sequence>
<evidence type="ECO:0000313" key="3">
    <source>
        <dbReference type="EMBL" id="OWF54984.1"/>
    </source>
</evidence>
<dbReference type="InterPro" id="IPR056430">
    <property type="entry name" value="C2CD5_YbjQ-like_dom"/>
</dbReference>
<dbReference type="GO" id="GO:0090314">
    <property type="term" value="P:positive regulation of protein targeting to membrane"/>
    <property type="evidence" value="ECO:0007669"/>
    <property type="project" value="TreeGrafter"/>
</dbReference>
<dbReference type="GO" id="GO:0005544">
    <property type="term" value="F:calcium-dependent phospholipid binding"/>
    <property type="evidence" value="ECO:0007669"/>
    <property type="project" value="InterPro"/>
</dbReference>
<evidence type="ECO:0000313" key="4">
    <source>
        <dbReference type="Proteomes" id="UP000242188"/>
    </source>
</evidence>
<dbReference type="Proteomes" id="UP000242188">
    <property type="component" value="Unassembled WGS sequence"/>
</dbReference>